<dbReference type="RefSeq" id="WP_130482966.1">
    <property type="nucleotide sequence ID" value="NZ_SGWV01000011.1"/>
</dbReference>
<dbReference type="EMBL" id="SGWV01000011">
    <property type="protein sequence ID" value="RZS51940.1"/>
    <property type="molecule type" value="Genomic_DNA"/>
</dbReference>
<dbReference type="AlphaFoldDB" id="A0A4V2EVB8"/>
<dbReference type="Proteomes" id="UP000293433">
    <property type="component" value="Unassembled WGS sequence"/>
</dbReference>
<comment type="similarity">
    <text evidence="1">Belongs to the DadA oxidoreductase family.</text>
</comment>
<accession>A0A4V2EVB8</accession>
<dbReference type="InterPro" id="IPR006076">
    <property type="entry name" value="FAD-dep_OxRdtase"/>
</dbReference>
<gene>
    <name evidence="4" type="ORF">EV685_3125</name>
</gene>
<dbReference type="PANTHER" id="PTHR13847:SF280">
    <property type="entry name" value="D-AMINO ACID DEHYDROGENASE"/>
    <property type="match status" value="1"/>
</dbReference>
<evidence type="ECO:0000313" key="4">
    <source>
        <dbReference type="EMBL" id="RZS51940.1"/>
    </source>
</evidence>
<dbReference type="Gene3D" id="3.50.50.60">
    <property type="entry name" value="FAD/NAD(P)-binding domain"/>
    <property type="match status" value="2"/>
</dbReference>
<dbReference type="GO" id="GO:0008718">
    <property type="term" value="F:D-amino-acid dehydrogenase activity"/>
    <property type="evidence" value="ECO:0007669"/>
    <property type="project" value="TreeGrafter"/>
</dbReference>
<evidence type="ECO:0000313" key="5">
    <source>
        <dbReference type="Proteomes" id="UP000293433"/>
    </source>
</evidence>
<dbReference type="GO" id="GO:0005886">
    <property type="term" value="C:plasma membrane"/>
    <property type="evidence" value="ECO:0007669"/>
    <property type="project" value="TreeGrafter"/>
</dbReference>
<comment type="caution">
    <text evidence="4">The sequence shown here is derived from an EMBL/GenBank/DDBJ whole genome shotgun (WGS) entry which is preliminary data.</text>
</comment>
<name>A0A4V2EVB8_9BURK</name>
<protein>
    <submittedName>
        <fullName evidence="4">D-amino-acid dehydrogenase</fullName>
    </submittedName>
</protein>
<feature type="domain" description="FAD dependent oxidoreductase" evidence="3">
    <location>
        <begin position="2"/>
        <end position="409"/>
    </location>
</feature>
<sequence length="436" mass="47124">MHVIVLGAGIIGVSTAWHLIERGHTVTMVDRQEDAALETSFANGAQISVSFCEPWASADAPFKVAKWLLRDDSPLLFRPRLDPHQWRWGLSFLTQCNDAAFERNVAQLVALGRYSHQALKQVVASTGIEYQRQERGILHFFSSQADLDAGAAAAALMRRHGVDRQVLDRAGVLAVEPALAAHGERIFGGTYTRSDESGDARVFTQELARRAIAKGLQAHWKHEVLGLEQGSDGAVNGVLVRDLATAQRRTLRADAVVVAMGSYSAPLLRPLGIHLNIYPAKGYSATYALREPARASVVSLLDDSRKIAISRLGDRLRVAGTAELAGYDTSLDSPTARARCQALTRRVEELFPGVVDTSEPSYWTGLRPSTPDNIPLIGRTRLPGLWVNAGHGTLGWTHGAGSGLALAELMGGRQPDLAFRFLGVDATTSGARIAMA</sequence>
<dbReference type="Pfam" id="PF01266">
    <property type="entry name" value="DAO"/>
    <property type="match status" value="1"/>
</dbReference>
<dbReference type="SUPFAM" id="SSF51905">
    <property type="entry name" value="FAD/NAD(P)-binding domain"/>
    <property type="match status" value="1"/>
</dbReference>
<dbReference type="Gene3D" id="3.30.9.10">
    <property type="entry name" value="D-Amino Acid Oxidase, subunit A, domain 2"/>
    <property type="match status" value="1"/>
</dbReference>
<proteinExistence type="inferred from homology"/>
<reference evidence="4 5" key="1">
    <citation type="submission" date="2019-02" db="EMBL/GenBank/DDBJ databases">
        <title>Genomic Encyclopedia of Type Strains, Phase IV (KMG-IV): sequencing the most valuable type-strain genomes for metagenomic binning, comparative biology and taxonomic classification.</title>
        <authorList>
            <person name="Goeker M."/>
        </authorList>
    </citation>
    <scope>NUCLEOTIDE SEQUENCE [LARGE SCALE GENOMIC DNA]</scope>
    <source>
        <strain evidence="4 5">DSM 10617</strain>
    </source>
</reference>
<dbReference type="GO" id="GO:0005737">
    <property type="term" value="C:cytoplasm"/>
    <property type="evidence" value="ECO:0007669"/>
    <property type="project" value="TreeGrafter"/>
</dbReference>
<evidence type="ECO:0000256" key="1">
    <source>
        <dbReference type="ARBA" id="ARBA00009410"/>
    </source>
</evidence>
<dbReference type="GO" id="GO:0055130">
    <property type="term" value="P:D-alanine catabolic process"/>
    <property type="evidence" value="ECO:0007669"/>
    <property type="project" value="TreeGrafter"/>
</dbReference>
<keyword evidence="5" id="KW-1185">Reference proteome</keyword>
<dbReference type="PANTHER" id="PTHR13847">
    <property type="entry name" value="SARCOSINE DEHYDROGENASE-RELATED"/>
    <property type="match status" value="1"/>
</dbReference>
<dbReference type="InterPro" id="IPR036188">
    <property type="entry name" value="FAD/NAD-bd_sf"/>
</dbReference>
<dbReference type="OrthoDB" id="18526at2"/>
<keyword evidence="2" id="KW-0560">Oxidoreductase</keyword>
<dbReference type="SUPFAM" id="SSF54373">
    <property type="entry name" value="FAD-linked reductases, C-terminal domain"/>
    <property type="match status" value="1"/>
</dbReference>
<evidence type="ECO:0000256" key="2">
    <source>
        <dbReference type="ARBA" id="ARBA00023002"/>
    </source>
</evidence>
<organism evidence="4 5">
    <name type="scientific">Sphaerotilus mobilis</name>
    <dbReference type="NCBI Taxonomy" id="47994"/>
    <lineage>
        <taxon>Bacteria</taxon>
        <taxon>Pseudomonadati</taxon>
        <taxon>Pseudomonadota</taxon>
        <taxon>Betaproteobacteria</taxon>
        <taxon>Burkholderiales</taxon>
        <taxon>Sphaerotilaceae</taxon>
        <taxon>Sphaerotilus</taxon>
    </lineage>
</organism>
<evidence type="ECO:0000259" key="3">
    <source>
        <dbReference type="Pfam" id="PF01266"/>
    </source>
</evidence>
<dbReference type="NCBIfam" id="NF001933">
    <property type="entry name" value="PRK00711.1"/>
    <property type="match status" value="1"/>
</dbReference>